<dbReference type="InterPro" id="IPR039422">
    <property type="entry name" value="MarR/SlyA-like"/>
</dbReference>
<dbReference type="EMBL" id="SPVG01000164">
    <property type="protein sequence ID" value="TFW19663.1"/>
    <property type="molecule type" value="Genomic_DNA"/>
</dbReference>
<dbReference type="PROSITE" id="PS50995">
    <property type="entry name" value="HTH_MARR_2"/>
    <property type="match status" value="1"/>
</dbReference>
<sequence>MHDALLDIIGFMSRPEPDVALMSDMSMPLERALLPLLVRIDRRGPIGVVELAEVVGRDYTTVSRQVARLDELGLVVRRAGTRDKRVREAEVTELGREMADAIDRMREELVSELMAGWTNAERRDLARLLKRMAGDMNEWLLRRKSEDRE</sequence>
<dbReference type="PANTHER" id="PTHR33164">
    <property type="entry name" value="TRANSCRIPTIONAL REGULATOR, MARR FAMILY"/>
    <property type="match status" value="1"/>
</dbReference>
<dbReference type="SUPFAM" id="SSF46785">
    <property type="entry name" value="Winged helix' DNA-binding domain"/>
    <property type="match status" value="1"/>
</dbReference>
<feature type="domain" description="HTH marR-type" evidence="1">
    <location>
        <begin position="2"/>
        <end position="134"/>
    </location>
</feature>
<dbReference type="GO" id="GO:0006950">
    <property type="term" value="P:response to stress"/>
    <property type="evidence" value="ECO:0007669"/>
    <property type="project" value="TreeGrafter"/>
</dbReference>
<name>A0A4Y9SFA6_9BURK</name>
<evidence type="ECO:0000313" key="2">
    <source>
        <dbReference type="EMBL" id="TFW19663.1"/>
    </source>
</evidence>
<dbReference type="AlphaFoldDB" id="A0A4Y9SFA6"/>
<dbReference type="GO" id="GO:0003700">
    <property type="term" value="F:DNA-binding transcription factor activity"/>
    <property type="evidence" value="ECO:0007669"/>
    <property type="project" value="InterPro"/>
</dbReference>
<protein>
    <submittedName>
        <fullName evidence="2">MarR family transcriptional regulator</fullName>
    </submittedName>
</protein>
<evidence type="ECO:0000259" key="1">
    <source>
        <dbReference type="PROSITE" id="PS50995"/>
    </source>
</evidence>
<reference evidence="2 3" key="1">
    <citation type="submission" date="2019-03" db="EMBL/GenBank/DDBJ databases">
        <title>Draft Genome Sequence of Duganella callidus sp. nov., a Novel Duganella Species Isolated from Cultivated Soil.</title>
        <authorList>
            <person name="Raths R."/>
            <person name="Peta V."/>
            <person name="Bucking H."/>
        </authorList>
    </citation>
    <scope>NUCLEOTIDE SEQUENCE [LARGE SCALE GENOMIC DNA]</scope>
    <source>
        <strain evidence="2 3">DN04</strain>
    </source>
</reference>
<organism evidence="2 3">
    <name type="scientific">Duganella callida</name>
    <dbReference type="NCBI Taxonomy" id="2561932"/>
    <lineage>
        <taxon>Bacteria</taxon>
        <taxon>Pseudomonadati</taxon>
        <taxon>Pseudomonadota</taxon>
        <taxon>Betaproteobacteria</taxon>
        <taxon>Burkholderiales</taxon>
        <taxon>Oxalobacteraceae</taxon>
        <taxon>Telluria group</taxon>
        <taxon>Duganella</taxon>
    </lineage>
</organism>
<dbReference type="Gene3D" id="1.10.10.10">
    <property type="entry name" value="Winged helix-like DNA-binding domain superfamily/Winged helix DNA-binding domain"/>
    <property type="match status" value="1"/>
</dbReference>
<dbReference type="Pfam" id="PF25212">
    <property type="entry name" value="HVO_A0114"/>
    <property type="match status" value="1"/>
</dbReference>
<gene>
    <name evidence="2" type="ORF">E4L98_15930</name>
</gene>
<accession>A0A4Y9SFA6</accession>
<dbReference type="CDD" id="cd00090">
    <property type="entry name" value="HTH_ARSR"/>
    <property type="match status" value="1"/>
</dbReference>
<dbReference type="InterPro" id="IPR036388">
    <property type="entry name" value="WH-like_DNA-bd_sf"/>
</dbReference>
<dbReference type="SMART" id="SM00347">
    <property type="entry name" value="HTH_MARR"/>
    <property type="match status" value="1"/>
</dbReference>
<dbReference type="PRINTS" id="PR00598">
    <property type="entry name" value="HTHMARR"/>
</dbReference>
<dbReference type="InterPro" id="IPR036390">
    <property type="entry name" value="WH_DNA-bd_sf"/>
</dbReference>
<dbReference type="OrthoDB" id="5974674at2"/>
<dbReference type="PANTHER" id="PTHR33164:SF57">
    <property type="entry name" value="MARR-FAMILY TRANSCRIPTIONAL REGULATOR"/>
    <property type="match status" value="1"/>
</dbReference>
<evidence type="ECO:0000313" key="3">
    <source>
        <dbReference type="Proteomes" id="UP000297729"/>
    </source>
</evidence>
<proteinExistence type="predicted"/>
<comment type="caution">
    <text evidence="2">The sequence shown here is derived from an EMBL/GenBank/DDBJ whole genome shotgun (WGS) entry which is preliminary data.</text>
</comment>
<dbReference type="InterPro" id="IPR000835">
    <property type="entry name" value="HTH_MarR-typ"/>
</dbReference>
<dbReference type="InterPro" id="IPR011991">
    <property type="entry name" value="ArsR-like_HTH"/>
</dbReference>
<dbReference type="Proteomes" id="UP000297729">
    <property type="component" value="Unassembled WGS sequence"/>
</dbReference>
<keyword evidence="3" id="KW-1185">Reference proteome</keyword>